<evidence type="ECO:0000256" key="4">
    <source>
        <dbReference type="ARBA" id="ARBA00022801"/>
    </source>
</evidence>
<evidence type="ECO:0000256" key="3">
    <source>
        <dbReference type="ARBA" id="ARBA00022729"/>
    </source>
</evidence>
<dbReference type="PANTHER" id="PTHR11010:SF5">
    <property type="entry name" value="RE36938P-RELATED"/>
    <property type="match status" value="1"/>
</dbReference>
<dbReference type="Gene3D" id="1.20.120.980">
    <property type="entry name" value="Serine carboxypeptidase S28, SKS domain"/>
    <property type="match status" value="1"/>
</dbReference>
<dbReference type="Gene3D" id="3.40.50.1820">
    <property type="entry name" value="alpha/beta hydrolase"/>
    <property type="match status" value="1"/>
</dbReference>
<sequence>MLGLKLIAWVTFLDLALANNGEKSFFLKLLDMKKLSSPTALSDRSGIFISYYNQTLDHFNEENKKTWNQRYFVNTEFFNGTETAPVFLLIGGEGTASDSWMKYGAWYGYAKEVGALMIQLEHRFYGSSRPTENMSTENLKFLTSQQALEDIVEFIRFAKQQYSLNETNKWVTFGGSYPGSLSLWMRSLYPELISGALSSSAPVEVKVDFEEYLGVVENDMNIRDPKCVPEVKKAIQQIQALIVSAPDGWKKVAKIFSLCDGWSGDNIQDLRSFYASVLGAFYSSAQYDSVLNNDDLAHMCPYMSNEYFGDSSLERLASTLKGKYGGSCLNVNYKDLLDFMTTEEWAHGEDVGYRQWVYQTCNEFGWYQTGNIWGSFFPVEFYTQQCRDVYGMDFTDEIIASNANYTNIMYGSKNPPLSNTIITHGSFDPWHPMGILEDMSESVKTFIINGTSHCYDLYPPNPLSDSEELTRARNITFEHIKRWIK</sequence>
<dbReference type="EMBL" id="BT080886">
    <property type="protein sequence ID" value="ACO15310.1"/>
    <property type="molecule type" value="mRNA"/>
</dbReference>
<dbReference type="SUPFAM" id="SSF53474">
    <property type="entry name" value="alpha/beta-Hydrolases"/>
    <property type="match status" value="1"/>
</dbReference>
<feature type="chain" id="PRO_5002905139" evidence="6">
    <location>
        <begin position="19"/>
        <end position="485"/>
    </location>
</feature>
<dbReference type="ESTHER" id="calcm-c1c207">
    <property type="family name" value="Prolylcarboxypeptidase"/>
</dbReference>
<keyword evidence="5" id="KW-0325">Glycoprotein</keyword>
<accession>C1C207</accession>
<dbReference type="PANTHER" id="PTHR11010">
    <property type="entry name" value="PROTEASE S28 PRO-X CARBOXYPEPTIDASE-RELATED"/>
    <property type="match status" value="1"/>
</dbReference>
<dbReference type="AlphaFoldDB" id="C1C207"/>
<dbReference type="GO" id="GO:0008239">
    <property type="term" value="F:dipeptidyl-peptidase activity"/>
    <property type="evidence" value="ECO:0007669"/>
    <property type="project" value="TreeGrafter"/>
</dbReference>
<evidence type="ECO:0000256" key="5">
    <source>
        <dbReference type="ARBA" id="ARBA00023180"/>
    </source>
</evidence>
<gene>
    <name evidence="7" type="primary">YM67</name>
</gene>
<feature type="signal peptide" evidence="6">
    <location>
        <begin position="1"/>
        <end position="18"/>
    </location>
</feature>
<evidence type="ECO:0000313" key="7">
    <source>
        <dbReference type="EMBL" id="ACO15310.1"/>
    </source>
</evidence>
<keyword evidence="4" id="KW-0378">Hydrolase</keyword>
<name>C1C207_CALCM</name>
<dbReference type="GO" id="GO:0006508">
    <property type="term" value="P:proteolysis"/>
    <property type="evidence" value="ECO:0007669"/>
    <property type="project" value="UniProtKB-KW"/>
</dbReference>
<reference evidence="7" key="1">
    <citation type="submission" date="2009-03" db="EMBL/GenBank/DDBJ databases">
        <title>Caligus clemensi ESTs and full-length cDNAs.</title>
        <authorList>
            <person name="Yasuike M."/>
            <person name="von Schalburg K."/>
            <person name="Cooper G."/>
            <person name="Leong J."/>
            <person name="Jones S.R.M."/>
            <person name="Koop B.F."/>
        </authorList>
    </citation>
    <scope>NUCLEOTIDE SEQUENCE</scope>
    <source>
        <tissue evidence="7">Whole</tissue>
    </source>
</reference>
<proteinExistence type="evidence at transcript level"/>
<evidence type="ECO:0000256" key="6">
    <source>
        <dbReference type="SAM" id="SignalP"/>
    </source>
</evidence>
<dbReference type="GO" id="GO:0070008">
    <property type="term" value="F:serine-type exopeptidase activity"/>
    <property type="evidence" value="ECO:0007669"/>
    <property type="project" value="InterPro"/>
</dbReference>
<evidence type="ECO:0000256" key="1">
    <source>
        <dbReference type="ARBA" id="ARBA00011079"/>
    </source>
</evidence>
<dbReference type="Pfam" id="PF05577">
    <property type="entry name" value="Peptidase_S28"/>
    <property type="match status" value="1"/>
</dbReference>
<protein>
    <submittedName>
        <fullName evidence="7">Serine protease K12H4.7</fullName>
    </submittedName>
</protein>
<dbReference type="InterPro" id="IPR029058">
    <property type="entry name" value="AB_hydrolase_fold"/>
</dbReference>
<dbReference type="InterPro" id="IPR042269">
    <property type="entry name" value="Ser_carbopepase_S28_SKS"/>
</dbReference>
<evidence type="ECO:0000256" key="2">
    <source>
        <dbReference type="ARBA" id="ARBA00022670"/>
    </source>
</evidence>
<keyword evidence="2 7" id="KW-0645">Protease</keyword>
<comment type="similarity">
    <text evidence="1">Belongs to the peptidase S28 family.</text>
</comment>
<keyword evidence="3 6" id="KW-0732">Signal</keyword>
<dbReference type="InterPro" id="IPR008758">
    <property type="entry name" value="Peptidase_S28"/>
</dbReference>
<organism evidence="7">
    <name type="scientific">Caligus clemensi</name>
    <name type="common">Sea louse</name>
    <dbReference type="NCBI Taxonomy" id="344056"/>
    <lineage>
        <taxon>Eukaryota</taxon>
        <taxon>Metazoa</taxon>
        <taxon>Ecdysozoa</taxon>
        <taxon>Arthropoda</taxon>
        <taxon>Crustacea</taxon>
        <taxon>Multicrustacea</taxon>
        <taxon>Hexanauplia</taxon>
        <taxon>Copepoda</taxon>
        <taxon>Siphonostomatoida</taxon>
        <taxon>Caligidae</taxon>
        <taxon>Caligus</taxon>
    </lineage>
</organism>